<dbReference type="Gene3D" id="3.40.1030.10">
    <property type="entry name" value="Nucleoside phosphorylase/phosphoribosyltransferase catalytic domain"/>
    <property type="match status" value="1"/>
</dbReference>
<feature type="binding site" evidence="12">
    <location>
        <position position="231"/>
    </location>
    <ligand>
        <name>Mg(2+)</name>
        <dbReference type="ChEBI" id="CHEBI:18420"/>
        <label>2</label>
    </ligand>
</feature>
<evidence type="ECO:0000256" key="2">
    <source>
        <dbReference type="ARBA" id="ARBA00011738"/>
    </source>
</evidence>
<name>A0A3M4M4H9_PSECI</name>
<reference evidence="15 16" key="1">
    <citation type="submission" date="2018-08" db="EMBL/GenBank/DDBJ databases">
        <title>Recombination of ecologically and evolutionarily significant loci maintains genetic cohesion in the Pseudomonas syringae species complex.</title>
        <authorList>
            <person name="Dillon M."/>
            <person name="Thakur S."/>
            <person name="Almeida R.N.D."/>
            <person name="Weir B.S."/>
            <person name="Guttman D.S."/>
        </authorList>
    </citation>
    <scope>NUCLEOTIDE SEQUENCE [LARGE SCALE GENOMIC DNA]</scope>
    <source>
        <strain evidence="15 16">ICMP 3353</strain>
    </source>
</reference>
<feature type="binding site" evidence="12">
    <location>
        <position position="232"/>
    </location>
    <ligand>
        <name>Mg(2+)</name>
        <dbReference type="ChEBI" id="CHEBI:18420"/>
        <label>2</label>
    </ligand>
</feature>
<dbReference type="GO" id="GO:0005829">
    <property type="term" value="C:cytosol"/>
    <property type="evidence" value="ECO:0007669"/>
    <property type="project" value="TreeGrafter"/>
</dbReference>
<feature type="binding site" evidence="12">
    <location>
        <position position="232"/>
    </location>
    <ligand>
        <name>Mg(2+)</name>
        <dbReference type="ChEBI" id="CHEBI:18420"/>
        <label>1</label>
    </ligand>
</feature>
<dbReference type="Pfam" id="PF02885">
    <property type="entry name" value="Glycos_trans_3N"/>
    <property type="match status" value="1"/>
</dbReference>
<evidence type="ECO:0000256" key="6">
    <source>
        <dbReference type="ARBA" id="ARBA00022723"/>
    </source>
</evidence>
<comment type="subunit">
    <text evidence="2 12">Homodimer.</text>
</comment>
<evidence type="ECO:0000256" key="7">
    <source>
        <dbReference type="ARBA" id="ARBA00022822"/>
    </source>
</evidence>
<comment type="caution">
    <text evidence="15">The sequence shown here is derived from an EMBL/GenBank/DDBJ whole genome shotgun (WGS) entry which is preliminary data.</text>
</comment>
<evidence type="ECO:0000256" key="5">
    <source>
        <dbReference type="ARBA" id="ARBA00022679"/>
    </source>
</evidence>
<dbReference type="GO" id="GO:0000162">
    <property type="term" value="P:L-tryptophan biosynthetic process"/>
    <property type="evidence" value="ECO:0007669"/>
    <property type="project" value="UniProtKB-UniRule"/>
</dbReference>
<evidence type="ECO:0000313" key="15">
    <source>
        <dbReference type="EMBL" id="RMQ48645.1"/>
    </source>
</evidence>
<gene>
    <name evidence="12" type="primary">trpD</name>
    <name evidence="15" type="ORF">ALQ04_01961</name>
</gene>
<sequence length="353" mass="37611">MSTPMNIKAALNRVVNHLDLSTDEMRDVMREIMTGQCTEAQIGAFLMGMRMKSESIDEIVGAVSVMRELANKVELQSLDKVVDIVGTGGDGANIFNVSTASAFVISAAGCTVAKHGNRAVSGKSGSADLLEAAGVYLNLDPVQVARCIDSVGIGFMFAQSHHSAMKHAAGPRRDLGLRTLFNMLGPLTNPAGVRHQVVGVFSQALCRPLAEVLSRLGSKHVLVVHSQDGLDEFSLAAPTFVAELKNGEITEYWVQPEDLGMKSQSLYGLVVESPAASLELIRDALGRRKTENGQKAAEMIVLNAGAALYAADHASSLKEGVELAHDSLHTGLAREKLDELGAFTAVFKQENEG</sequence>
<dbReference type="InterPro" id="IPR017459">
    <property type="entry name" value="Glycosyl_Trfase_fam3_N_dom"/>
</dbReference>
<evidence type="ECO:0000256" key="9">
    <source>
        <dbReference type="ARBA" id="ARBA00023141"/>
    </source>
</evidence>
<comment type="caution">
    <text evidence="12">Lacks conserved residue(s) required for the propagation of feature annotation.</text>
</comment>
<evidence type="ECO:0000256" key="8">
    <source>
        <dbReference type="ARBA" id="ARBA00022842"/>
    </source>
</evidence>
<dbReference type="EMBL" id="RBRE01000026">
    <property type="protein sequence ID" value="RMQ48645.1"/>
    <property type="molecule type" value="Genomic_DNA"/>
</dbReference>
<evidence type="ECO:0000256" key="3">
    <source>
        <dbReference type="ARBA" id="ARBA00022605"/>
    </source>
</evidence>
<dbReference type="Proteomes" id="UP000277236">
    <property type="component" value="Unassembled WGS sequence"/>
</dbReference>
<feature type="binding site" evidence="12">
    <location>
        <begin position="114"/>
        <end position="122"/>
    </location>
    <ligand>
        <name>5-phospho-alpha-D-ribose 1-diphosphate</name>
        <dbReference type="ChEBI" id="CHEBI:58017"/>
    </ligand>
</feature>
<feature type="domain" description="Glycosyl transferase family 3 N-terminal" evidence="14">
    <location>
        <begin position="9"/>
        <end position="70"/>
    </location>
</feature>
<dbReference type="PANTHER" id="PTHR43285">
    <property type="entry name" value="ANTHRANILATE PHOSPHORIBOSYLTRANSFERASE"/>
    <property type="match status" value="1"/>
</dbReference>
<dbReference type="Gene3D" id="1.20.970.10">
    <property type="entry name" value="Transferase, Pyrimidine Nucleoside Phosphorylase, Chain C"/>
    <property type="match status" value="1"/>
</dbReference>
<dbReference type="SUPFAM" id="SSF47648">
    <property type="entry name" value="Nucleoside phosphorylase/phosphoribosyltransferase N-terminal domain"/>
    <property type="match status" value="1"/>
</dbReference>
<comment type="pathway">
    <text evidence="1 12">Amino-acid biosynthesis; L-tryptophan biosynthesis; L-tryptophan from chorismate: step 2/5.</text>
</comment>
<feature type="domain" description="Glycosyl transferase family 3" evidence="13">
    <location>
        <begin position="79"/>
        <end position="333"/>
    </location>
</feature>
<evidence type="ECO:0000256" key="10">
    <source>
        <dbReference type="ARBA" id="ARBA00052328"/>
    </source>
</evidence>
<feature type="binding site" evidence="12">
    <location>
        <position position="126"/>
    </location>
    <ligand>
        <name>5-phospho-alpha-D-ribose 1-diphosphate</name>
        <dbReference type="ChEBI" id="CHEBI:58017"/>
    </ligand>
</feature>
<feature type="binding site" evidence="12">
    <location>
        <position position="117"/>
    </location>
    <ligand>
        <name>anthranilate</name>
        <dbReference type="ChEBI" id="CHEBI:16567"/>
        <label>1</label>
    </ligand>
</feature>
<dbReference type="UniPathway" id="UPA00035">
    <property type="reaction ID" value="UER00041"/>
</dbReference>
<comment type="cofactor">
    <cofactor evidence="12">
        <name>Mg(2+)</name>
        <dbReference type="ChEBI" id="CHEBI:18420"/>
    </cofactor>
    <text evidence="12">Binds 2 magnesium ions per monomer.</text>
</comment>
<keyword evidence="7 12" id="KW-0822">Tryptophan biosynthesis</keyword>
<keyword evidence="3 12" id="KW-0028">Amino-acid biosynthesis</keyword>
<dbReference type="InterPro" id="IPR005940">
    <property type="entry name" value="Anthranilate_Pribosyl_Tfrase"/>
</dbReference>
<dbReference type="InterPro" id="IPR035902">
    <property type="entry name" value="Nuc_phospho_transferase"/>
</dbReference>
<comment type="catalytic activity">
    <reaction evidence="10 12">
        <text>N-(5-phospho-beta-D-ribosyl)anthranilate + diphosphate = 5-phospho-alpha-D-ribose 1-diphosphate + anthranilate</text>
        <dbReference type="Rhea" id="RHEA:11768"/>
        <dbReference type="ChEBI" id="CHEBI:16567"/>
        <dbReference type="ChEBI" id="CHEBI:18277"/>
        <dbReference type="ChEBI" id="CHEBI:33019"/>
        <dbReference type="ChEBI" id="CHEBI:58017"/>
        <dbReference type="EC" id="2.4.2.18"/>
    </reaction>
</comment>
<evidence type="ECO:0000256" key="11">
    <source>
        <dbReference type="ARBA" id="ARBA00061188"/>
    </source>
</evidence>
<dbReference type="EC" id="2.4.2.18" evidence="12"/>
<feature type="binding site" evidence="12">
    <location>
        <begin position="96"/>
        <end position="99"/>
    </location>
    <ligand>
        <name>5-phospho-alpha-D-ribose 1-diphosphate</name>
        <dbReference type="ChEBI" id="CHEBI:58017"/>
    </ligand>
</feature>
<comment type="similarity">
    <text evidence="12">Belongs to the anthranilate phosphoribosyltransferase family.</text>
</comment>
<proteinExistence type="inferred from homology"/>
<comment type="similarity">
    <text evidence="11">In the C-terminal section; belongs to the anthranilate phosphoribosyltransferase family.</text>
</comment>
<dbReference type="SUPFAM" id="SSF52418">
    <property type="entry name" value="Nucleoside phosphorylase/phosphoribosyltransferase catalytic domain"/>
    <property type="match status" value="1"/>
</dbReference>
<keyword evidence="8 12" id="KW-0460">Magnesium</keyword>
<dbReference type="InterPro" id="IPR000312">
    <property type="entry name" value="Glycosyl_Trfase_fam3"/>
</dbReference>
<keyword evidence="6 12" id="KW-0479">Metal-binding</keyword>
<evidence type="ECO:0000256" key="4">
    <source>
        <dbReference type="ARBA" id="ARBA00022676"/>
    </source>
</evidence>
<evidence type="ECO:0000256" key="12">
    <source>
        <dbReference type="HAMAP-Rule" id="MF_00211"/>
    </source>
</evidence>
<organism evidence="15 16">
    <name type="scientific">Pseudomonas cichorii</name>
    <dbReference type="NCBI Taxonomy" id="36746"/>
    <lineage>
        <taxon>Bacteria</taxon>
        <taxon>Pseudomonadati</taxon>
        <taxon>Pseudomonadota</taxon>
        <taxon>Gammaproteobacteria</taxon>
        <taxon>Pseudomonadales</taxon>
        <taxon>Pseudomonadaceae</taxon>
        <taxon>Pseudomonas</taxon>
    </lineage>
</organism>
<dbReference type="NCBIfam" id="TIGR01245">
    <property type="entry name" value="trpD"/>
    <property type="match status" value="1"/>
</dbReference>
<protein>
    <recommendedName>
        <fullName evidence="12">Anthranilate phosphoribosyltransferase</fullName>
        <ecNumber evidence="12">2.4.2.18</ecNumber>
    </recommendedName>
</protein>
<feature type="binding site" evidence="12">
    <location>
        <position position="98"/>
    </location>
    <ligand>
        <name>Mg(2+)</name>
        <dbReference type="ChEBI" id="CHEBI:18420"/>
        <label>1</label>
    </ligand>
</feature>
<dbReference type="GO" id="GO:0004048">
    <property type="term" value="F:anthranilate phosphoribosyltransferase activity"/>
    <property type="evidence" value="ECO:0007669"/>
    <property type="project" value="UniProtKB-UniRule"/>
</dbReference>
<feature type="binding site" evidence="12">
    <location>
        <position position="86"/>
    </location>
    <ligand>
        <name>anthranilate</name>
        <dbReference type="ChEBI" id="CHEBI:16567"/>
        <label>1</label>
    </ligand>
</feature>
<feature type="binding site" evidence="12">
    <location>
        <position position="172"/>
    </location>
    <ligand>
        <name>anthranilate</name>
        <dbReference type="ChEBI" id="CHEBI:16567"/>
        <label>2</label>
    </ligand>
</feature>
<evidence type="ECO:0000256" key="1">
    <source>
        <dbReference type="ARBA" id="ARBA00004907"/>
    </source>
</evidence>
<feature type="binding site" evidence="12">
    <location>
        <begin position="89"/>
        <end position="90"/>
    </location>
    <ligand>
        <name>5-phospho-alpha-D-ribose 1-diphosphate</name>
        <dbReference type="ChEBI" id="CHEBI:58017"/>
    </ligand>
</feature>
<dbReference type="HAMAP" id="MF_00211">
    <property type="entry name" value="TrpD"/>
    <property type="match status" value="1"/>
</dbReference>
<dbReference type="FunFam" id="3.40.1030.10:FF:000002">
    <property type="entry name" value="Anthranilate phosphoribosyltransferase"/>
    <property type="match status" value="1"/>
</dbReference>
<dbReference type="GO" id="GO:0000287">
    <property type="term" value="F:magnesium ion binding"/>
    <property type="evidence" value="ECO:0007669"/>
    <property type="project" value="UniProtKB-UniRule"/>
</dbReference>
<evidence type="ECO:0000259" key="13">
    <source>
        <dbReference type="Pfam" id="PF00591"/>
    </source>
</evidence>
<accession>A0A3M4M4H9</accession>
<comment type="function">
    <text evidence="12">Catalyzes the transfer of the phosphoribosyl group of 5-phosphorylribose-1-pyrophosphate (PRPP) to anthranilate to yield N-(5'-phosphoribosyl)-anthranilate (PRA).</text>
</comment>
<keyword evidence="9 12" id="KW-0057">Aromatic amino acid biosynthesis</keyword>
<dbReference type="PANTHER" id="PTHR43285:SF2">
    <property type="entry name" value="ANTHRANILATE PHOSPHORIBOSYLTRANSFERASE"/>
    <property type="match status" value="1"/>
</dbReference>
<evidence type="ECO:0000313" key="16">
    <source>
        <dbReference type="Proteomes" id="UP000277236"/>
    </source>
</evidence>
<feature type="binding site" evidence="12">
    <location>
        <position position="86"/>
    </location>
    <ligand>
        <name>5-phospho-alpha-D-ribose 1-diphosphate</name>
        <dbReference type="ChEBI" id="CHEBI:58017"/>
    </ligand>
</feature>
<keyword evidence="5 12" id="KW-0808">Transferase</keyword>
<dbReference type="Pfam" id="PF00591">
    <property type="entry name" value="Glycos_transf_3"/>
    <property type="match status" value="1"/>
</dbReference>
<evidence type="ECO:0000259" key="14">
    <source>
        <dbReference type="Pfam" id="PF02885"/>
    </source>
</evidence>
<dbReference type="FunFam" id="1.20.970.10:FF:000006">
    <property type="entry name" value="Anthranilate phosphoribosyltransferase"/>
    <property type="match status" value="1"/>
</dbReference>
<dbReference type="AlphaFoldDB" id="A0A3M4M4H9"/>
<dbReference type="InterPro" id="IPR036320">
    <property type="entry name" value="Glycosyl_Trfase_fam3_N_dom_sf"/>
</dbReference>
<keyword evidence="4 12" id="KW-0328">Glycosyltransferase</keyword>